<keyword evidence="10 13" id="KW-0472">Membrane</keyword>
<evidence type="ECO:0000313" key="16">
    <source>
        <dbReference type="EMBL" id="URE27022.1"/>
    </source>
</evidence>
<evidence type="ECO:0000256" key="10">
    <source>
        <dbReference type="ARBA" id="ARBA00023136"/>
    </source>
</evidence>
<dbReference type="GO" id="GO:0016020">
    <property type="term" value="C:membrane"/>
    <property type="evidence" value="ECO:0007669"/>
    <property type="project" value="UniProtKB-SubCell"/>
</dbReference>
<dbReference type="GO" id="GO:0004714">
    <property type="term" value="F:transmembrane receptor protein tyrosine kinase activity"/>
    <property type="evidence" value="ECO:0007669"/>
    <property type="project" value="InterPro"/>
</dbReference>
<keyword evidence="5 14" id="KW-0732">Signal</keyword>
<evidence type="ECO:0000256" key="11">
    <source>
        <dbReference type="ARBA" id="ARBA00023180"/>
    </source>
</evidence>
<dbReference type="PROSITE" id="PS00107">
    <property type="entry name" value="PROTEIN_KINASE_ATP"/>
    <property type="match status" value="1"/>
</dbReference>
<dbReference type="SMART" id="SM00220">
    <property type="entry name" value="S_TKc"/>
    <property type="match status" value="1"/>
</dbReference>
<evidence type="ECO:0000256" key="12">
    <source>
        <dbReference type="PROSITE-ProRule" id="PRU10141"/>
    </source>
</evidence>
<evidence type="ECO:0000256" key="2">
    <source>
        <dbReference type="ARBA" id="ARBA00022527"/>
    </source>
</evidence>
<keyword evidence="6 12" id="KW-0547">Nucleotide-binding</keyword>
<dbReference type="Gene3D" id="3.30.200.20">
    <property type="entry name" value="Phosphorylase Kinase, domain 1"/>
    <property type="match status" value="1"/>
</dbReference>
<evidence type="ECO:0000256" key="1">
    <source>
        <dbReference type="ARBA" id="ARBA00004479"/>
    </source>
</evidence>
<evidence type="ECO:0000256" key="9">
    <source>
        <dbReference type="ARBA" id="ARBA00022989"/>
    </source>
</evidence>
<dbReference type="PANTHER" id="PTHR34590">
    <property type="entry name" value="OS03G0124300 PROTEIN-RELATED"/>
    <property type="match status" value="1"/>
</dbReference>
<evidence type="ECO:0000313" key="17">
    <source>
        <dbReference type="Proteomes" id="UP001055439"/>
    </source>
</evidence>
<dbReference type="Gene3D" id="1.10.510.10">
    <property type="entry name" value="Transferase(Phosphotransferase) domain 1"/>
    <property type="match status" value="1"/>
</dbReference>
<dbReference type="Pfam" id="PF07714">
    <property type="entry name" value="PK_Tyr_Ser-Thr"/>
    <property type="match status" value="1"/>
</dbReference>
<comment type="subcellular location">
    <subcellularLocation>
        <location evidence="1">Membrane</location>
        <topology evidence="1">Single-pass type I membrane protein</topology>
    </subcellularLocation>
</comment>
<dbReference type="Gene3D" id="2.60.120.430">
    <property type="entry name" value="Galactose-binding lectin"/>
    <property type="match status" value="2"/>
</dbReference>
<dbReference type="InterPro" id="IPR001245">
    <property type="entry name" value="Ser-Thr/Tyr_kinase_cat_dom"/>
</dbReference>
<feature type="chain" id="PRO_5038386045" evidence="14">
    <location>
        <begin position="25"/>
        <end position="1064"/>
    </location>
</feature>
<dbReference type="InterPro" id="IPR017441">
    <property type="entry name" value="Protein_kinase_ATP_BS"/>
</dbReference>
<evidence type="ECO:0000256" key="4">
    <source>
        <dbReference type="ARBA" id="ARBA00022692"/>
    </source>
</evidence>
<dbReference type="InterPro" id="IPR011009">
    <property type="entry name" value="Kinase-like_dom_sf"/>
</dbReference>
<feature type="binding site" evidence="12">
    <location>
        <position position="528"/>
    </location>
    <ligand>
        <name>ATP</name>
        <dbReference type="ChEBI" id="CHEBI:30616"/>
    </ligand>
</feature>
<dbReference type="PANTHER" id="PTHR34590:SF10">
    <property type="entry name" value="RECEPTOR-LIKE PROTEIN KINASE HERK 1"/>
    <property type="match status" value="1"/>
</dbReference>
<keyword evidence="17" id="KW-1185">Reference proteome</keyword>
<dbReference type="InterPro" id="IPR024788">
    <property type="entry name" value="Malectin-like_Carb-bd_dom"/>
</dbReference>
<evidence type="ECO:0000256" key="5">
    <source>
        <dbReference type="ARBA" id="ARBA00022729"/>
    </source>
</evidence>
<accession>A0A9E7KPQ8</accession>
<dbReference type="SUPFAM" id="SSF56112">
    <property type="entry name" value="Protein kinase-like (PK-like)"/>
    <property type="match status" value="1"/>
</dbReference>
<proteinExistence type="predicted"/>
<dbReference type="FunFam" id="2.60.120.430:FF:000001">
    <property type="entry name" value="Receptor-like protein kinase FERONIA"/>
    <property type="match status" value="1"/>
</dbReference>
<dbReference type="OrthoDB" id="4062651at2759"/>
<keyword evidence="7 16" id="KW-0418">Kinase</keyword>
<organism evidence="16 17">
    <name type="scientific">Musa troglodytarum</name>
    <name type="common">fe'i banana</name>
    <dbReference type="NCBI Taxonomy" id="320322"/>
    <lineage>
        <taxon>Eukaryota</taxon>
        <taxon>Viridiplantae</taxon>
        <taxon>Streptophyta</taxon>
        <taxon>Embryophyta</taxon>
        <taxon>Tracheophyta</taxon>
        <taxon>Spermatophyta</taxon>
        <taxon>Magnoliopsida</taxon>
        <taxon>Liliopsida</taxon>
        <taxon>Zingiberales</taxon>
        <taxon>Musaceae</taxon>
        <taxon>Musa</taxon>
    </lineage>
</organism>
<dbReference type="InterPro" id="IPR008271">
    <property type="entry name" value="Ser/Thr_kinase_AS"/>
</dbReference>
<keyword evidence="9 13" id="KW-1133">Transmembrane helix</keyword>
<dbReference type="FunFam" id="3.30.200.20:FF:000039">
    <property type="entry name" value="receptor-like protein kinase FERONIA"/>
    <property type="match status" value="1"/>
</dbReference>
<keyword evidence="3" id="KW-0808">Transferase</keyword>
<dbReference type="Pfam" id="PF12819">
    <property type="entry name" value="Malectin_like"/>
    <property type="match status" value="1"/>
</dbReference>
<gene>
    <name evidence="16" type="ORF">MUK42_00537</name>
</gene>
<keyword evidence="8 12" id="KW-0067">ATP-binding</keyword>
<sequence>MLRRICLVLSIACLALILVDGSSAAFTPADNYLLACGSSQNVTVQGQVFLPDSQQSSFSLRTSGDGTFSTSNSALPSPIYQSLRIFSEPASYNFYLRQQGRHWIRLYFYPTANSGHNLSAAPLTVITDEFVLMNNFTFKNSNRTYLFKEYSVNVTSDYLVLTFIPSNGSVSFVNGIEVVSVPDELIYDQALAVPNAPFSGLSVLGLETMYRLNMGGPLVTPQNDSLGRTWENDAKYLHVNSSAVKASADLATITYPDGITIETAPRLVYSTAETMGDANVTDLNFNITWVFSVDPSFLYWIRFHFCDIVSKALNTLVFNVYINSDIAIASLDLSSLKGDLSVPYYKDFVSNSSDGSNTMTVGVGPDAVADFSNAILNGLEIMKISNGAKSLDGVYAVKDLLPEPPPGRNKLGIVIGIVLGSVTVMTLITLCYCCFIVRRRKTKPHDHAWLPLPFYGNSHTISKVSTTSQKSGTASCISLASTNLGRVFMFHEILDATNKFDENLVLGVGGFGKVYEGTLEDGTKVAIKRGNPRSEQGLAEFQTEIEMLSKLRHRHLVSLIGYCDERSEMILVYEYMANGPLRSHLYGASLPSLPWRQRLEICIGAARGLHYLHTGAAQSIIHRDVKTTNILLDENFVAKVADFGLSKTGPALDQTHVSTAVKGSFGYLDPEYFRRQQLTEKSDVYSFGVVLMEVLCARPALNPVLPREQVNIAEWAMNWQKKGMLERIVDPALTGKISAASLRKYGDAAEKCLAEQGVDRPTMGDVLWNLEYALQLEETASLDDPYENSIKSISGILLPHLEPLDNSISVVEGANTGSENDAEDATTSAVFSQILNDLFAMVSLQVSILSPNSGFSFGNLYGQAYRLDLGSLKHAINCSLPRRKTGSLHRNGRFIEYPRQVFPYPGGNLKDLILVGRGRKGSLVVVGANQGFGFNGGGGGGWDKGTTTRVLGNLALAIGLTYLTMTGQLGWILDTIVSIWCPNCGKEFQIFKSAMKDGPQLCPFCSQPFSGIQGNMFVRESARFSSERSTNYGQAFSGFSSRVEKGKASSAAVVDIEAEVKDID</sequence>
<dbReference type="PROSITE" id="PS50011">
    <property type="entry name" value="PROTEIN_KINASE_DOM"/>
    <property type="match status" value="1"/>
</dbReference>
<dbReference type="EMBL" id="CP097510">
    <property type="protein sequence ID" value="URE27022.1"/>
    <property type="molecule type" value="Genomic_DNA"/>
</dbReference>
<evidence type="ECO:0000259" key="15">
    <source>
        <dbReference type="PROSITE" id="PS50011"/>
    </source>
</evidence>
<keyword evidence="2" id="KW-0723">Serine/threonine-protein kinase</keyword>
<feature type="transmembrane region" description="Helical" evidence="13">
    <location>
        <begin position="411"/>
        <end position="437"/>
    </location>
</feature>
<protein>
    <submittedName>
        <fullName evidence="16">Receptor-like protein kinase</fullName>
    </submittedName>
</protein>
<keyword evidence="11" id="KW-0325">Glycoprotein</keyword>
<feature type="signal peptide" evidence="14">
    <location>
        <begin position="1"/>
        <end position="24"/>
    </location>
</feature>
<dbReference type="Proteomes" id="UP001055439">
    <property type="component" value="Chromosome 8"/>
</dbReference>
<evidence type="ECO:0000256" key="13">
    <source>
        <dbReference type="SAM" id="Phobius"/>
    </source>
</evidence>
<evidence type="ECO:0000256" key="3">
    <source>
        <dbReference type="ARBA" id="ARBA00022679"/>
    </source>
</evidence>
<evidence type="ECO:0000256" key="6">
    <source>
        <dbReference type="ARBA" id="ARBA00022741"/>
    </source>
</evidence>
<dbReference type="InterPro" id="IPR045272">
    <property type="entry name" value="ANXUR1/2-like"/>
</dbReference>
<keyword evidence="4 13" id="KW-0812">Transmembrane</keyword>
<dbReference type="FunFam" id="2.60.120.430:FF:000005">
    <property type="entry name" value="Putative receptor-like protein kinase"/>
    <property type="match status" value="1"/>
</dbReference>
<reference evidence="16" key="1">
    <citation type="submission" date="2022-05" db="EMBL/GenBank/DDBJ databases">
        <title>The Musa troglodytarum L. genome provides insights into the mechanism of non-climacteric behaviour and enrichment of carotenoids.</title>
        <authorList>
            <person name="Wang J."/>
        </authorList>
    </citation>
    <scope>NUCLEOTIDE SEQUENCE</scope>
    <source>
        <tissue evidence="16">Leaf</tissue>
    </source>
</reference>
<dbReference type="GO" id="GO:0005524">
    <property type="term" value="F:ATP binding"/>
    <property type="evidence" value="ECO:0007669"/>
    <property type="project" value="UniProtKB-UniRule"/>
</dbReference>
<dbReference type="CDD" id="cd14066">
    <property type="entry name" value="STKc_IRAK"/>
    <property type="match status" value="1"/>
</dbReference>
<name>A0A9E7KPQ8_9LILI</name>
<dbReference type="InterPro" id="IPR000719">
    <property type="entry name" value="Prot_kinase_dom"/>
</dbReference>
<dbReference type="GO" id="GO:0004674">
    <property type="term" value="F:protein serine/threonine kinase activity"/>
    <property type="evidence" value="ECO:0007669"/>
    <property type="project" value="UniProtKB-KW"/>
</dbReference>
<dbReference type="PROSITE" id="PS00108">
    <property type="entry name" value="PROTEIN_KINASE_ST"/>
    <property type="match status" value="1"/>
</dbReference>
<evidence type="ECO:0000256" key="7">
    <source>
        <dbReference type="ARBA" id="ARBA00022777"/>
    </source>
</evidence>
<evidence type="ECO:0000256" key="8">
    <source>
        <dbReference type="ARBA" id="ARBA00022840"/>
    </source>
</evidence>
<keyword evidence="16" id="KW-0675">Receptor</keyword>
<evidence type="ECO:0000256" key="14">
    <source>
        <dbReference type="SAM" id="SignalP"/>
    </source>
</evidence>
<dbReference type="FunFam" id="1.10.510.10:FF:000058">
    <property type="entry name" value="Receptor-like protein kinase FERONIA"/>
    <property type="match status" value="1"/>
</dbReference>
<feature type="domain" description="Protein kinase" evidence="15">
    <location>
        <begin position="500"/>
        <end position="773"/>
    </location>
</feature>
<dbReference type="AlphaFoldDB" id="A0A9E7KPQ8"/>